<keyword evidence="2" id="KW-1015">Disulfide bond</keyword>
<feature type="domain" description="SRCR" evidence="3">
    <location>
        <begin position="13"/>
        <end position="43"/>
    </location>
</feature>
<dbReference type="InParanoid" id="A0A2K3CR51"/>
<dbReference type="Proteomes" id="UP000006906">
    <property type="component" value="Chromosome 17"/>
</dbReference>
<dbReference type="EMBL" id="CM008978">
    <property type="protein sequence ID" value="PNW70760.1"/>
    <property type="molecule type" value="Genomic_DNA"/>
</dbReference>
<gene>
    <name evidence="4" type="ORF">CHLRE_17g733200v5</name>
</gene>
<feature type="domain" description="SRCR" evidence="3">
    <location>
        <begin position="157"/>
        <end position="184"/>
    </location>
</feature>
<dbReference type="STRING" id="3055.A0A2K3CR51"/>
<keyword evidence="1" id="KW-0732">Signal</keyword>
<dbReference type="GeneID" id="5725147"/>
<dbReference type="GO" id="GO:0016020">
    <property type="term" value="C:membrane"/>
    <property type="evidence" value="ECO:0007669"/>
    <property type="project" value="InterPro"/>
</dbReference>
<evidence type="ECO:0000256" key="2">
    <source>
        <dbReference type="ARBA" id="ARBA00023157"/>
    </source>
</evidence>
<name>A0A2K3CR51_CHLRE</name>
<dbReference type="KEGG" id="cre:CHLRE_17g733200v5"/>
<dbReference type="Gramene" id="PNW70760">
    <property type="protein sequence ID" value="PNW70760"/>
    <property type="gene ID" value="CHLRE_17g733200v5"/>
</dbReference>
<accession>A0A2K3CR51</accession>
<reference evidence="4 5" key="1">
    <citation type="journal article" date="2007" name="Science">
        <title>The Chlamydomonas genome reveals the evolution of key animal and plant functions.</title>
        <authorList>
            <person name="Merchant S.S."/>
            <person name="Prochnik S.E."/>
            <person name="Vallon O."/>
            <person name="Harris E.H."/>
            <person name="Karpowicz S.J."/>
            <person name="Witman G.B."/>
            <person name="Terry A."/>
            <person name="Salamov A."/>
            <person name="Fritz-Laylin L.K."/>
            <person name="Marechal-Drouard L."/>
            <person name="Marshall W.F."/>
            <person name="Qu L.H."/>
            <person name="Nelson D.R."/>
            <person name="Sanderfoot A.A."/>
            <person name="Spalding M.H."/>
            <person name="Kapitonov V.V."/>
            <person name="Ren Q."/>
            <person name="Ferris P."/>
            <person name="Lindquist E."/>
            <person name="Shapiro H."/>
            <person name="Lucas S.M."/>
            <person name="Grimwood J."/>
            <person name="Schmutz J."/>
            <person name="Cardol P."/>
            <person name="Cerutti H."/>
            <person name="Chanfreau G."/>
            <person name="Chen C.L."/>
            <person name="Cognat V."/>
            <person name="Croft M.T."/>
            <person name="Dent R."/>
            <person name="Dutcher S."/>
            <person name="Fernandez E."/>
            <person name="Fukuzawa H."/>
            <person name="Gonzalez-Ballester D."/>
            <person name="Gonzalez-Halphen D."/>
            <person name="Hallmann A."/>
            <person name="Hanikenne M."/>
            <person name="Hippler M."/>
            <person name="Inwood W."/>
            <person name="Jabbari K."/>
            <person name="Kalanon M."/>
            <person name="Kuras R."/>
            <person name="Lefebvre P.A."/>
            <person name="Lemaire S.D."/>
            <person name="Lobanov A.V."/>
            <person name="Lohr M."/>
            <person name="Manuell A."/>
            <person name="Meier I."/>
            <person name="Mets L."/>
            <person name="Mittag M."/>
            <person name="Mittelmeier T."/>
            <person name="Moroney J.V."/>
            <person name="Moseley J."/>
            <person name="Napoli C."/>
            <person name="Nedelcu A.M."/>
            <person name="Niyogi K."/>
            <person name="Novoselov S.V."/>
            <person name="Paulsen I.T."/>
            <person name="Pazour G."/>
            <person name="Purton S."/>
            <person name="Ral J.P."/>
            <person name="Riano-Pachon D.M."/>
            <person name="Riekhof W."/>
            <person name="Rymarquis L."/>
            <person name="Schroda M."/>
            <person name="Stern D."/>
            <person name="Umen J."/>
            <person name="Willows R."/>
            <person name="Wilson N."/>
            <person name="Zimmer S.L."/>
            <person name="Allmer J."/>
            <person name="Balk J."/>
            <person name="Bisova K."/>
            <person name="Chen C.J."/>
            <person name="Elias M."/>
            <person name="Gendler K."/>
            <person name="Hauser C."/>
            <person name="Lamb M.R."/>
            <person name="Ledford H."/>
            <person name="Long J.C."/>
            <person name="Minagawa J."/>
            <person name="Page M.D."/>
            <person name="Pan J."/>
            <person name="Pootakham W."/>
            <person name="Roje S."/>
            <person name="Rose A."/>
            <person name="Stahlberg E."/>
            <person name="Terauchi A.M."/>
            <person name="Yang P."/>
            <person name="Ball S."/>
            <person name="Bowler C."/>
            <person name="Dieckmann C.L."/>
            <person name="Gladyshev V.N."/>
            <person name="Green P."/>
            <person name="Jorgensen R."/>
            <person name="Mayfield S."/>
            <person name="Mueller-Roeber B."/>
            <person name="Rajamani S."/>
            <person name="Sayre R.T."/>
            <person name="Brokstein P."/>
            <person name="Dubchak I."/>
            <person name="Goodstein D."/>
            <person name="Hornick L."/>
            <person name="Huang Y.W."/>
            <person name="Jhaveri J."/>
            <person name="Luo Y."/>
            <person name="Martinez D."/>
            <person name="Ngau W.C."/>
            <person name="Otillar B."/>
            <person name="Poliakov A."/>
            <person name="Porter A."/>
            <person name="Szajkowski L."/>
            <person name="Werner G."/>
            <person name="Zhou K."/>
            <person name="Grigoriev I.V."/>
            <person name="Rokhsar D.S."/>
            <person name="Grossman A.R."/>
        </authorList>
    </citation>
    <scope>NUCLEOTIDE SEQUENCE [LARGE SCALE GENOMIC DNA]</scope>
    <source>
        <strain evidence="5">CC-503</strain>
    </source>
</reference>
<dbReference type="PANTHER" id="PTHR48071:SF18">
    <property type="entry name" value="DELETED IN MALIGNANT BRAIN TUMORS 1 PROTEIN-RELATED"/>
    <property type="match status" value="1"/>
</dbReference>
<organism evidence="4 5">
    <name type="scientific">Chlamydomonas reinhardtii</name>
    <name type="common">Chlamydomonas smithii</name>
    <dbReference type="NCBI Taxonomy" id="3055"/>
    <lineage>
        <taxon>Eukaryota</taxon>
        <taxon>Viridiplantae</taxon>
        <taxon>Chlorophyta</taxon>
        <taxon>core chlorophytes</taxon>
        <taxon>Chlorophyceae</taxon>
        <taxon>CS clade</taxon>
        <taxon>Chlamydomonadales</taxon>
        <taxon>Chlamydomonadaceae</taxon>
        <taxon>Chlamydomonas</taxon>
    </lineage>
</organism>
<dbReference type="InterPro" id="IPR001190">
    <property type="entry name" value="SRCR"/>
</dbReference>
<protein>
    <recommendedName>
        <fullName evidence="3">SRCR domain-containing protein</fullName>
    </recommendedName>
</protein>
<dbReference type="FunFam" id="3.10.250.10:FF:000001">
    <property type="entry name" value="Lysyl oxidase 4 isoform X1"/>
    <property type="match status" value="1"/>
</dbReference>
<dbReference type="InterPro" id="IPR036772">
    <property type="entry name" value="SRCR-like_dom_sf"/>
</dbReference>
<dbReference type="RefSeq" id="XP_042914929.1">
    <property type="nucleotide sequence ID" value="XM_043072470.1"/>
</dbReference>
<dbReference type="ExpressionAtlas" id="A0A2K3CR51">
    <property type="expression patterns" value="differential"/>
</dbReference>
<keyword evidence="5" id="KW-1185">Reference proteome</keyword>
<evidence type="ECO:0000256" key="1">
    <source>
        <dbReference type="ARBA" id="ARBA00022729"/>
    </source>
</evidence>
<sequence>MHAGPTGGQAPGGNEQELEQCRCRKPLGQTDCQHTEDVGVRCLAATEYRLVIGTNDNEGRVEVRLKDKTWGTVCDDNFDKNAAAVVCRALSRPHTAALALGSARFGEGSGPIYFDDVRCRGDQSDLQQQCSFRQPAGPSDCNHSEDVAVRCQDTLEYALLDGAHANEGRLQVRFNKTWGVVCDR</sequence>
<evidence type="ECO:0000313" key="4">
    <source>
        <dbReference type="EMBL" id="PNW70760.1"/>
    </source>
</evidence>
<dbReference type="AlphaFoldDB" id="A0A2K3CR51"/>
<proteinExistence type="predicted"/>
<dbReference type="OrthoDB" id="540863at2759"/>
<dbReference type="PROSITE" id="PS50287">
    <property type="entry name" value="SRCR_2"/>
    <property type="match status" value="3"/>
</dbReference>
<dbReference type="SUPFAM" id="SSF56487">
    <property type="entry name" value="SRCR-like"/>
    <property type="match status" value="2"/>
</dbReference>
<dbReference type="Gene3D" id="3.10.250.10">
    <property type="entry name" value="SRCR-like domain"/>
    <property type="match status" value="1"/>
</dbReference>
<dbReference type="PANTHER" id="PTHR48071">
    <property type="entry name" value="SRCR DOMAIN-CONTAINING PROTEIN"/>
    <property type="match status" value="1"/>
</dbReference>
<dbReference type="PaxDb" id="3055-EDO98464"/>
<dbReference type="Pfam" id="PF00530">
    <property type="entry name" value="SRCR"/>
    <property type="match status" value="1"/>
</dbReference>
<evidence type="ECO:0000313" key="5">
    <source>
        <dbReference type="Proteomes" id="UP000006906"/>
    </source>
</evidence>
<evidence type="ECO:0000259" key="3">
    <source>
        <dbReference type="PROSITE" id="PS50287"/>
    </source>
</evidence>
<dbReference type="PRINTS" id="PR00258">
    <property type="entry name" value="SPERACTRCPTR"/>
</dbReference>
<dbReference type="SMART" id="SM00202">
    <property type="entry name" value="SR"/>
    <property type="match status" value="1"/>
</dbReference>
<feature type="domain" description="SRCR" evidence="3">
    <location>
        <begin position="48"/>
        <end position="152"/>
    </location>
</feature>